<feature type="transmembrane region" description="Helical" evidence="1">
    <location>
        <begin position="36"/>
        <end position="69"/>
    </location>
</feature>
<dbReference type="AlphaFoldDB" id="A0A914QL35"/>
<dbReference type="WBParaSite" id="PDA_v2.g28055.t1">
    <property type="protein sequence ID" value="PDA_v2.g28055.t1"/>
    <property type="gene ID" value="PDA_v2.g28055"/>
</dbReference>
<accession>A0A914QL35</accession>
<keyword evidence="1" id="KW-0812">Transmembrane</keyword>
<keyword evidence="2" id="KW-1185">Reference proteome</keyword>
<organism evidence="2 3">
    <name type="scientific">Panagrolaimus davidi</name>
    <dbReference type="NCBI Taxonomy" id="227884"/>
    <lineage>
        <taxon>Eukaryota</taxon>
        <taxon>Metazoa</taxon>
        <taxon>Ecdysozoa</taxon>
        <taxon>Nematoda</taxon>
        <taxon>Chromadorea</taxon>
        <taxon>Rhabditida</taxon>
        <taxon>Tylenchina</taxon>
        <taxon>Panagrolaimomorpha</taxon>
        <taxon>Panagrolaimoidea</taxon>
        <taxon>Panagrolaimidae</taxon>
        <taxon>Panagrolaimus</taxon>
    </lineage>
</organism>
<reference evidence="3" key="1">
    <citation type="submission" date="2022-11" db="UniProtKB">
        <authorList>
            <consortium name="WormBaseParasite"/>
        </authorList>
    </citation>
    <scope>IDENTIFICATION</scope>
</reference>
<proteinExistence type="predicted"/>
<evidence type="ECO:0000256" key="1">
    <source>
        <dbReference type="SAM" id="Phobius"/>
    </source>
</evidence>
<name>A0A914QL35_9BILA</name>
<evidence type="ECO:0000313" key="3">
    <source>
        <dbReference type="WBParaSite" id="PDA_v2.g28055.t1"/>
    </source>
</evidence>
<sequence>MPDFNNYFQECVPKMMRVNDDLHRMVDYIKDLNNMMIIGLAILTIIGILILIIGVVLLTIIGILIFLVLKRRNGKQERRGPQTPSLPYKRYKQCHHQNGRKNLGFEKS</sequence>
<evidence type="ECO:0000313" key="2">
    <source>
        <dbReference type="Proteomes" id="UP000887578"/>
    </source>
</evidence>
<dbReference type="Proteomes" id="UP000887578">
    <property type="component" value="Unplaced"/>
</dbReference>
<protein>
    <submittedName>
        <fullName evidence="3">Uncharacterized protein</fullName>
    </submittedName>
</protein>
<keyword evidence="1" id="KW-0472">Membrane</keyword>
<keyword evidence="1" id="KW-1133">Transmembrane helix</keyword>